<dbReference type="OrthoDB" id="3121698at2759"/>
<reference evidence="1" key="1">
    <citation type="submission" date="2022-07" db="EMBL/GenBank/DDBJ databases">
        <title>The genome of Lyophyllum shimeji provides insight into the initial evolution of ectomycorrhizal fungal genome.</title>
        <authorList>
            <person name="Kobayashi Y."/>
            <person name="Shibata T."/>
            <person name="Hirakawa H."/>
            <person name="Shigenobu S."/>
            <person name="Nishiyama T."/>
            <person name="Yamada A."/>
            <person name="Hasebe M."/>
            <person name="Kawaguchi M."/>
        </authorList>
    </citation>
    <scope>NUCLEOTIDE SEQUENCE</scope>
    <source>
        <strain evidence="1">AT787</strain>
    </source>
</reference>
<accession>A0A9P3PVT6</accession>
<dbReference type="EMBL" id="BRPK01000015">
    <property type="protein sequence ID" value="GLB43882.1"/>
    <property type="molecule type" value="Genomic_DNA"/>
</dbReference>
<name>A0A9P3PVT6_LYOSH</name>
<sequence>MWVCVISTYLALYNFNANPLLSSPPTARVAQMQREKDAMKRQREISTLTAYLDVVLFSSETDLEAKGITARKIDEQLDLLQNFGGDNQLPKTKKARGLKPEKVKLLREALLRYEKRVSDGGETIFHAIRRRLTVLESENMEVVADWCDEEEEEMGDEN</sequence>
<evidence type="ECO:0000313" key="1">
    <source>
        <dbReference type="EMBL" id="GLB43882.1"/>
    </source>
</evidence>
<dbReference type="AlphaFoldDB" id="A0A9P3PVT6"/>
<evidence type="ECO:0000313" key="2">
    <source>
        <dbReference type="Proteomes" id="UP001063166"/>
    </source>
</evidence>
<gene>
    <name evidence="1" type="ORF">LshimejAT787_1500660</name>
</gene>
<comment type="caution">
    <text evidence="1">The sequence shown here is derived from an EMBL/GenBank/DDBJ whole genome shotgun (WGS) entry which is preliminary data.</text>
</comment>
<keyword evidence="2" id="KW-1185">Reference proteome</keyword>
<proteinExistence type="predicted"/>
<dbReference type="Proteomes" id="UP001063166">
    <property type="component" value="Unassembled WGS sequence"/>
</dbReference>
<protein>
    <submittedName>
        <fullName evidence="1">Uncharacterized protein</fullName>
    </submittedName>
</protein>
<organism evidence="1 2">
    <name type="scientific">Lyophyllum shimeji</name>
    <name type="common">Hon-shimeji</name>
    <name type="synonym">Tricholoma shimeji</name>
    <dbReference type="NCBI Taxonomy" id="47721"/>
    <lineage>
        <taxon>Eukaryota</taxon>
        <taxon>Fungi</taxon>
        <taxon>Dikarya</taxon>
        <taxon>Basidiomycota</taxon>
        <taxon>Agaricomycotina</taxon>
        <taxon>Agaricomycetes</taxon>
        <taxon>Agaricomycetidae</taxon>
        <taxon>Agaricales</taxon>
        <taxon>Tricholomatineae</taxon>
        <taxon>Lyophyllaceae</taxon>
        <taxon>Lyophyllum</taxon>
    </lineage>
</organism>